<evidence type="ECO:0000256" key="2">
    <source>
        <dbReference type="ARBA" id="ARBA00004271"/>
    </source>
</evidence>
<feature type="signal peptide" evidence="13">
    <location>
        <begin position="1"/>
        <end position="23"/>
    </location>
</feature>
<keyword evidence="8 11" id="KW-0378">Hydrolase</keyword>
<dbReference type="GO" id="GO:0048046">
    <property type="term" value="C:apoplast"/>
    <property type="evidence" value="ECO:0007669"/>
    <property type="project" value="UniProtKB-SubCell"/>
</dbReference>
<evidence type="ECO:0000256" key="7">
    <source>
        <dbReference type="ARBA" id="ARBA00022729"/>
    </source>
</evidence>
<evidence type="ECO:0000256" key="9">
    <source>
        <dbReference type="ARBA" id="ARBA00023180"/>
    </source>
</evidence>
<dbReference type="InterPro" id="IPR043159">
    <property type="entry name" value="Lectin_gal-bd_sf"/>
</dbReference>
<keyword evidence="9" id="KW-0325">Glycoprotein</keyword>
<comment type="subcellular location">
    <subcellularLocation>
        <location evidence="2">Secreted</location>
        <location evidence="2">Extracellular space</location>
        <location evidence="2">Apoplast</location>
    </subcellularLocation>
</comment>
<evidence type="ECO:0000313" key="15">
    <source>
        <dbReference type="EMBL" id="KAG6491101.1"/>
    </source>
</evidence>
<evidence type="ECO:0000256" key="8">
    <source>
        <dbReference type="ARBA" id="ARBA00022801"/>
    </source>
</evidence>
<dbReference type="Gene3D" id="3.20.20.80">
    <property type="entry name" value="Glycosidases"/>
    <property type="match status" value="1"/>
</dbReference>
<dbReference type="Gene3D" id="2.60.120.740">
    <property type="match status" value="1"/>
</dbReference>
<evidence type="ECO:0000256" key="10">
    <source>
        <dbReference type="ARBA" id="ARBA00023295"/>
    </source>
</evidence>
<name>A0A8J5KNG6_ZINOF</name>
<evidence type="ECO:0000313" key="16">
    <source>
        <dbReference type="Proteomes" id="UP000734854"/>
    </source>
</evidence>
<dbReference type="Gene3D" id="2.60.120.260">
    <property type="entry name" value="Galactose-binding domain-like"/>
    <property type="match status" value="1"/>
</dbReference>
<feature type="domain" description="SUEL-type lectin" evidence="14">
    <location>
        <begin position="754"/>
        <end position="841"/>
    </location>
</feature>
<protein>
    <recommendedName>
        <fullName evidence="4 11">Beta-galactosidase</fullName>
        <ecNumber evidence="4 11">3.2.1.23</ecNumber>
    </recommendedName>
</protein>
<dbReference type="InterPro" id="IPR001944">
    <property type="entry name" value="Glycoside_Hdrlase_35"/>
</dbReference>
<keyword evidence="7 13" id="KW-0732">Signal</keyword>
<dbReference type="PROSITE" id="PS50228">
    <property type="entry name" value="SUEL_LECTIN"/>
    <property type="match status" value="1"/>
</dbReference>
<dbReference type="PANTHER" id="PTHR23421">
    <property type="entry name" value="BETA-GALACTOSIDASE RELATED"/>
    <property type="match status" value="1"/>
</dbReference>
<dbReference type="Pfam" id="PF17834">
    <property type="entry name" value="GHD"/>
    <property type="match status" value="1"/>
</dbReference>
<evidence type="ECO:0000256" key="13">
    <source>
        <dbReference type="SAM" id="SignalP"/>
    </source>
</evidence>
<dbReference type="PRINTS" id="PR00742">
    <property type="entry name" value="GLHYDRLASE35"/>
</dbReference>
<comment type="catalytic activity">
    <reaction evidence="1 11">
        <text>Hydrolysis of terminal non-reducing beta-D-galactose residues in beta-D-galactosides.</text>
        <dbReference type="EC" id="3.2.1.23"/>
    </reaction>
</comment>
<dbReference type="InterPro" id="IPR031330">
    <property type="entry name" value="Gly_Hdrlase_35_cat"/>
</dbReference>
<dbReference type="GO" id="GO:0005975">
    <property type="term" value="P:carbohydrate metabolic process"/>
    <property type="evidence" value="ECO:0007669"/>
    <property type="project" value="InterPro"/>
</dbReference>
<dbReference type="SUPFAM" id="SSF51445">
    <property type="entry name" value="(Trans)glycosidases"/>
    <property type="match status" value="1"/>
</dbReference>
<keyword evidence="10 11" id="KW-0326">Glycosidase</keyword>
<dbReference type="InterPro" id="IPR041392">
    <property type="entry name" value="GHD"/>
</dbReference>
<keyword evidence="6" id="KW-0964">Secreted</keyword>
<dbReference type="EMBL" id="JACMSC010000014">
    <property type="protein sequence ID" value="KAG6491101.1"/>
    <property type="molecule type" value="Genomic_DNA"/>
</dbReference>
<dbReference type="FunFam" id="3.20.20.80:FF:000006">
    <property type="entry name" value="Beta-galactosidase"/>
    <property type="match status" value="1"/>
</dbReference>
<proteinExistence type="inferred from homology"/>
<feature type="chain" id="PRO_5035174496" description="Beta-galactosidase" evidence="13">
    <location>
        <begin position="24"/>
        <end position="846"/>
    </location>
</feature>
<dbReference type="EC" id="3.2.1.23" evidence="4 11"/>
<evidence type="ECO:0000256" key="12">
    <source>
        <dbReference type="RuleBase" id="RU003679"/>
    </source>
</evidence>
<keyword evidence="5" id="KW-0052">Apoplast</keyword>
<evidence type="ECO:0000256" key="6">
    <source>
        <dbReference type="ARBA" id="ARBA00022525"/>
    </source>
</evidence>
<comment type="similarity">
    <text evidence="3 12">Belongs to the glycosyl hydrolase 35 family.</text>
</comment>
<evidence type="ECO:0000256" key="5">
    <source>
        <dbReference type="ARBA" id="ARBA00022523"/>
    </source>
</evidence>
<dbReference type="SUPFAM" id="SSF49785">
    <property type="entry name" value="Galactose-binding domain-like"/>
    <property type="match status" value="2"/>
</dbReference>
<dbReference type="CDD" id="cd22842">
    <property type="entry name" value="Gal_Rha_Lectin_BGal"/>
    <property type="match status" value="1"/>
</dbReference>
<dbReference type="InterPro" id="IPR017853">
    <property type="entry name" value="GH"/>
</dbReference>
<keyword evidence="16" id="KW-1185">Reference proteome</keyword>
<dbReference type="Pfam" id="PF02140">
    <property type="entry name" value="SUEL_Lectin"/>
    <property type="match status" value="1"/>
</dbReference>
<dbReference type="GO" id="GO:0030246">
    <property type="term" value="F:carbohydrate binding"/>
    <property type="evidence" value="ECO:0007669"/>
    <property type="project" value="InterPro"/>
</dbReference>
<dbReference type="Proteomes" id="UP000734854">
    <property type="component" value="Unassembled WGS sequence"/>
</dbReference>
<sequence>MGFSRSFFAVLLLLTLLTRTARGDQEVTYDGRSLFINGKRDIFFSGSIHYPRSTAEMWPDLIKSAKDGGLNVIETYTFWNAHEPVHGNCDLVKFIKLVQAAGMYVVLRLGPFVQGEWNHGGLPYWLREVPDITFRTDNEAFKNHMEKFVKMIVQKLQDEKLFAPQGGPIILAQIENEYNNIARALPGSAEYIKWAANMALGLNVGVPWVMCKQNDAPGPVINACNGRNCGDTFMGPNHPTKPSLWTENWTAQYRVFGDPPSQRSAEDLSYSVARFFSKNGTLVNYYMYHGGTNFGRTGASFVMTRYYDEAPLDEYGLPKEPKKGHLRDLHAALKLSRKGLLWGSYSLQKFGAGLECSVIGTIPPLKCFCSIEDMPPASNIKSWTLQARIYEIPENKICVAFLTNTHTKIDGKINFRGTEFALPRHSISILPDCKTVVYNTQQVNAQHNSRTFDPSKDANANNNWEMYQDVVPTSKGVKSNGLMELYNMTKDTTDYLCFKLNDDDLPFRHDIHPVIQVSSLGHIMHTFVNGEYIGSAHGTKIEKSFVFQKPADLKTGGNRIAILGGTVGMPDSGAYLEHRVSGVHSVVIQGLNAGTLDLSQAVWKHQVGLTGEALGIFQEENLNKVQWVQAKSGTPITWYKRYFDSPSGTDPVSLDLSSMGKGMVWVNGQGVGRYWVNYLSPLGKPSQHMYHVPRSFLKPKSNLMVVLEEQGGNPEDIKVMIVKRDNICTVVSKNYTAPIDSWSREDNKLKSAANSDKPEGNLQCGEKKVIRSIVFASYGNPDGACGNFTVGNCHSPNVKKVVEQTCLGKPSCALPVSAEAYGVDAACPGSTNTLIVQAKCAKKSKA</sequence>
<dbReference type="InterPro" id="IPR000922">
    <property type="entry name" value="Lectin_gal-bd_dom"/>
</dbReference>
<dbReference type="GO" id="GO:0004565">
    <property type="term" value="F:beta-galactosidase activity"/>
    <property type="evidence" value="ECO:0007669"/>
    <property type="project" value="UniProtKB-EC"/>
</dbReference>
<evidence type="ECO:0000256" key="11">
    <source>
        <dbReference type="RuleBase" id="RU000675"/>
    </source>
</evidence>
<dbReference type="InterPro" id="IPR048913">
    <property type="entry name" value="BetaGal_gal-bd"/>
</dbReference>
<dbReference type="FunFam" id="2.60.120.260:FF:000050">
    <property type="entry name" value="Beta-galactosidase"/>
    <property type="match status" value="1"/>
</dbReference>
<comment type="caution">
    <text evidence="15">The sequence shown here is derived from an EMBL/GenBank/DDBJ whole genome shotgun (WGS) entry which is preliminary data.</text>
</comment>
<dbReference type="InterPro" id="IPR019801">
    <property type="entry name" value="Glyco_hydro_35_CS"/>
</dbReference>
<accession>A0A8J5KNG6</accession>
<reference evidence="15 16" key="1">
    <citation type="submission" date="2020-08" db="EMBL/GenBank/DDBJ databases">
        <title>Plant Genome Project.</title>
        <authorList>
            <person name="Zhang R.-G."/>
        </authorList>
    </citation>
    <scope>NUCLEOTIDE SEQUENCE [LARGE SCALE GENOMIC DNA]</scope>
    <source>
        <tissue evidence="15">Rhizome</tissue>
    </source>
</reference>
<dbReference type="PROSITE" id="PS01182">
    <property type="entry name" value="GLYCOSYL_HYDROL_F35"/>
    <property type="match status" value="1"/>
</dbReference>
<organism evidence="15 16">
    <name type="scientific">Zingiber officinale</name>
    <name type="common">Ginger</name>
    <name type="synonym">Amomum zingiber</name>
    <dbReference type="NCBI Taxonomy" id="94328"/>
    <lineage>
        <taxon>Eukaryota</taxon>
        <taxon>Viridiplantae</taxon>
        <taxon>Streptophyta</taxon>
        <taxon>Embryophyta</taxon>
        <taxon>Tracheophyta</taxon>
        <taxon>Spermatophyta</taxon>
        <taxon>Magnoliopsida</taxon>
        <taxon>Liliopsida</taxon>
        <taxon>Zingiberales</taxon>
        <taxon>Zingiberaceae</taxon>
        <taxon>Zingiber</taxon>
    </lineage>
</organism>
<evidence type="ECO:0000259" key="14">
    <source>
        <dbReference type="PROSITE" id="PS50228"/>
    </source>
</evidence>
<dbReference type="Pfam" id="PF21467">
    <property type="entry name" value="BetaGal_gal-bd"/>
    <property type="match status" value="1"/>
</dbReference>
<dbReference type="InterPro" id="IPR008979">
    <property type="entry name" value="Galactose-bd-like_sf"/>
</dbReference>
<evidence type="ECO:0000256" key="3">
    <source>
        <dbReference type="ARBA" id="ARBA00009809"/>
    </source>
</evidence>
<dbReference type="AlphaFoldDB" id="A0A8J5KNG6"/>
<dbReference type="Pfam" id="PF01301">
    <property type="entry name" value="Glyco_hydro_35"/>
    <property type="match status" value="1"/>
</dbReference>
<evidence type="ECO:0000256" key="4">
    <source>
        <dbReference type="ARBA" id="ARBA00012756"/>
    </source>
</evidence>
<gene>
    <name evidence="15" type="ORF">ZIOFF_052433</name>
</gene>
<evidence type="ECO:0000256" key="1">
    <source>
        <dbReference type="ARBA" id="ARBA00001412"/>
    </source>
</evidence>